<dbReference type="InterPro" id="IPR036390">
    <property type="entry name" value="WH_DNA-bd_sf"/>
</dbReference>
<sequence length="254" mass="27009">MGVRAVKPGDRQAEILACVERDGEVSVPELAERFRVSAETIRRDLAQLAATGALQKVHGGARRLRLQAEGSFEERMSEQSAEKALIARKLRGLISPGDTVFIDTGTTTLACAKALADVQRLTVITNSLHIARVLGGGQARVYLLGGIFAPDNGETVGPMALEQIAQFQADYAVIGVAALDAEAGAMDADFDEAAVARAMCARASRTIVVAGSAKFGKRALHRVCRLEEIDTLISDRAPGDAFQAALDRARVKLI</sequence>
<evidence type="ECO:0000256" key="1">
    <source>
        <dbReference type="ARBA" id="ARBA00023015"/>
    </source>
</evidence>
<organism evidence="5 6">
    <name type="scientific">Chelativorans composti</name>
    <dbReference type="NCBI Taxonomy" id="768533"/>
    <lineage>
        <taxon>Bacteria</taxon>
        <taxon>Pseudomonadati</taxon>
        <taxon>Pseudomonadota</taxon>
        <taxon>Alphaproteobacteria</taxon>
        <taxon>Hyphomicrobiales</taxon>
        <taxon>Phyllobacteriaceae</taxon>
        <taxon>Chelativorans</taxon>
    </lineage>
</organism>
<dbReference type="EMBL" id="JBHUIR010000017">
    <property type="protein sequence ID" value="MFD2258944.1"/>
    <property type="molecule type" value="Genomic_DNA"/>
</dbReference>
<dbReference type="InterPro" id="IPR001034">
    <property type="entry name" value="DeoR_HTH"/>
</dbReference>
<keyword evidence="1" id="KW-0805">Transcription regulation</keyword>
<comment type="caution">
    <text evidence="5">The sequence shown here is derived from an EMBL/GenBank/DDBJ whole genome shotgun (WGS) entry which is preliminary data.</text>
</comment>
<dbReference type="Pfam" id="PF08220">
    <property type="entry name" value="HTH_DeoR"/>
    <property type="match status" value="1"/>
</dbReference>
<protein>
    <submittedName>
        <fullName evidence="5">DeoR/GlpR family DNA-binding transcription regulator</fullName>
    </submittedName>
</protein>
<dbReference type="Pfam" id="PF00455">
    <property type="entry name" value="DeoRC"/>
    <property type="match status" value="1"/>
</dbReference>
<dbReference type="RefSeq" id="WP_345100223.1">
    <property type="nucleotide sequence ID" value="NZ_BAABGS010000074.1"/>
</dbReference>
<evidence type="ECO:0000256" key="2">
    <source>
        <dbReference type="ARBA" id="ARBA00023125"/>
    </source>
</evidence>
<keyword evidence="3" id="KW-0804">Transcription</keyword>
<dbReference type="PANTHER" id="PTHR30363">
    <property type="entry name" value="HTH-TYPE TRANSCRIPTIONAL REGULATOR SRLR-RELATED"/>
    <property type="match status" value="1"/>
</dbReference>
<dbReference type="InterPro" id="IPR037171">
    <property type="entry name" value="NagB/RpiA_transferase-like"/>
</dbReference>
<reference evidence="6" key="1">
    <citation type="journal article" date="2019" name="Int. J. Syst. Evol. Microbiol.">
        <title>The Global Catalogue of Microorganisms (GCM) 10K type strain sequencing project: providing services to taxonomists for standard genome sequencing and annotation.</title>
        <authorList>
            <consortium name="The Broad Institute Genomics Platform"/>
            <consortium name="The Broad Institute Genome Sequencing Center for Infectious Disease"/>
            <person name="Wu L."/>
            <person name="Ma J."/>
        </authorList>
    </citation>
    <scope>NUCLEOTIDE SEQUENCE [LARGE SCALE GENOMIC DNA]</scope>
    <source>
        <strain evidence="6">KCTC 23707</strain>
    </source>
</reference>
<feature type="domain" description="HTH deoR-type" evidence="4">
    <location>
        <begin position="8"/>
        <end position="63"/>
    </location>
</feature>
<evidence type="ECO:0000313" key="6">
    <source>
        <dbReference type="Proteomes" id="UP001597373"/>
    </source>
</evidence>
<dbReference type="SUPFAM" id="SSF100950">
    <property type="entry name" value="NagB/RpiA/CoA transferase-like"/>
    <property type="match status" value="1"/>
</dbReference>
<dbReference type="InterPro" id="IPR014036">
    <property type="entry name" value="DeoR-like_C"/>
</dbReference>
<keyword evidence="6" id="KW-1185">Reference proteome</keyword>
<dbReference type="Proteomes" id="UP001597373">
    <property type="component" value="Unassembled WGS sequence"/>
</dbReference>
<dbReference type="InterPro" id="IPR036388">
    <property type="entry name" value="WH-like_DNA-bd_sf"/>
</dbReference>
<proteinExistence type="predicted"/>
<dbReference type="PROSITE" id="PS51000">
    <property type="entry name" value="HTH_DEOR_2"/>
    <property type="match status" value="1"/>
</dbReference>
<accession>A0ABW5DG95</accession>
<dbReference type="PRINTS" id="PR00037">
    <property type="entry name" value="HTHLACR"/>
</dbReference>
<dbReference type="PROSITE" id="PS00894">
    <property type="entry name" value="HTH_DEOR_1"/>
    <property type="match status" value="1"/>
</dbReference>
<keyword evidence="2 5" id="KW-0238">DNA-binding</keyword>
<evidence type="ECO:0000313" key="5">
    <source>
        <dbReference type="EMBL" id="MFD2258944.1"/>
    </source>
</evidence>
<dbReference type="Gene3D" id="1.10.10.10">
    <property type="entry name" value="Winged helix-like DNA-binding domain superfamily/Winged helix DNA-binding domain"/>
    <property type="match status" value="1"/>
</dbReference>
<name>A0ABW5DG95_9HYPH</name>
<dbReference type="InterPro" id="IPR050313">
    <property type="entry name" value="Carb_Metab_HTH_regulators"/>
</dbReference>
<evidence type="ECO:0000256" key="3">
    <source>
        <dbReference type="ARBA" id="ARBA00023163"/>
    </source>
</evidence>
<dbReference type="InterPro" id="IPR018356">
    <property type="entry name" value="Tscrpt_reg_HTH_DeoR_CS"/>
</dbReference>
<gene>
    <name evidence="5" type="ORF">ACFSMZ_04105</name>
</gene>
<dbReference type="SUPFAM" id="SSF46785">
    <property type="entry name" value="Winged helix' DNA-binding domain"/>
    <property type="match status" value="1"/>
</dbReference>
<dbReference type="SMART" id="SM00420">
    <property type="entry name" value="HTH_DEOR"/>
    <property type="match status" value="1"/>
</dbReference>
<dbReference type="GO" id="GO:0003677">
    <property type="term" value="F:DNA binding"/>
    <property type="evidence" value="ECO:0007669"/>
    <property type="project" value="UniProtKB-KW"/>
</dbReference>
<evidence type="ECO:0000259" key="4">
    <source>
        <dbReference type="PROSITE" id="PS51000"/>
    </source>
</evidence>
<dbReference type="PANTHER" id="PTHR30363:SF44">
    <property type="entry name" value="AGA OPERON TRANSCRIPTIONAL REPRESSOR-RELATED"/>
    <property type="match status" value="1"/>
</dbReference>
<dbReference type="SMART" id="SM01134">
    <property type="entry name" value="DeoRC"/>
    <property type="match status" value="1"/>
</dbReference>
<dbReference type="Gene3D" id="3.40.50.1360">
    <property type="match status" value="1"/>
</dbReference>